<dbReference type="AlphaFoldDB" id="A0A6J6KG38"/>
<evidence type="ECO:0000313" key="1">
    <source>
        <dbReference type="EMBL" id="CAB4646819.1"/>
    </source>
</evidence>
<reference evidence="1" key="1">
    <citation type="submission" date="2020-05" db="EMBL/GenBank/DDBJ databases">
        <authorList>
            <person name="Chiriac C."/>
            <person name="Salcher M."/>
            <person name="Ghai R."/>
            <person name="Kavagutti S V."/>
        </authorList>
    </citation>
    <scope>NUCLEOTIDE SEQUENCE</scope>
</reference>
<protein>
    <submittedName>
        <fullName evidence="1">Unannotated protein</fullName>
    </submittedName>
</protein>
<proteinExistence type="predicted"/>
<name>A0A6J6KG38_9ZZZZ</name>
<organism evidence="1">
    <name type="scientific">freshwater metagenome</name>
    <dbReference type="NCBI Taxonomy" id="449393"/>
    <lineage>
        <taxon>unclassified sequences</taxon>
        <taxon>metagenomes</taxon>
        <taxon>ecological metagenomes</taxon>
    </lineage>
</organism>
<accession>A0A6J6KG38</accession>
<sequence length="85" mass="9066">MPSRFSIIGAKTSGITSPAFRIKTVSPIKTPFLIISWLLCNVALVIFDPATFTGSIKANGVTRPVLPTLTRISINLVLTCSGGYL</sequence>
<gene>
    <name evidence="1" type="ORF">UFOPK2179_00510</name>
</gene>
<dbReference type="EMBL" id="CAEZWC010000043">
    <property type="protein sequence ID" value="CAB4646819.1"/>
    <property type="molecule type" value="Genomic_DNA"/>
</dbReference>